<accession>A0A2G2V917</accession>
<evidence type="ECO:0000256" key="1">
    <source>
        <dbReference type="SAM" id="MobiDB-lite"/>
    </source>
</evidence>
<sequence>MVSPKQPTGSLPSTVNKRPSSSSDDVPPFSKHPEGDDNVDTLKKKNQWCHRRIQRSYTHLINQNLKLTKKLTTQLTKRLRPRLTKKIEAAADEKVNAAADGKGDAAVDGGVFIPTPVGKCFFVFTSLVPPLLSDLTEGARLLIVCGNDQHQGKWVALLDRKGSGHVQVNGKTISNYSFCFLNSGDEVVLSQAKNNPYVL</sequence>
<feature type="compositionally biased region" description="Low complexity" evidence="1">
    <location>
        <begin position="19"/>
        <end position="29"/>
    </location>
</feature>
<evidence type="ECO:0008006" key="4">
    <source>
        <dbReference type="Google" id="ProtNLM"/>
    </source>
</evidence>
<evidence type="ECO:0000313" key="3">
    <source>
        <dbReference type="Proteomes" id="UP000224567"/>
    </source>
</evidence>
<name>A0A2G2V917_CAPBA</name>
<feature type="compositionally biased region" description="Basic and acidic residues" evidence="1">
    <location>
        <begin position="31"/>
        <end position="41"/>
    </location>
</feature>
<organism evidence="2 3">
    <name type="scientific">Capsicum baccatum</name>
    <name type="common">Peruvian pepper</name>
    <dbReference type="NCBI Taxonomy" id="33114"/>
    <lineage>
        <taxon>Eukaryota</taxon>
        <taxon>Viridiplantae</taxon>
        <taxon>Streptophyta</taxon>
        <taxon>Embryophyta</taxon>
        <taxon>Tracheophyta</taxon>
        <taxon>Spermatophyta</taxon>
        <taxon>Magnoliopsida</taxon>
        <taxon>eudicotyledons</taxon>
        <taxon>Gunneridae</taxon>
        <taxon>Pentapetalae</taxon>
        <taxon>asterids</taxon>
        <taxon>lamiids</taxon>
        <taxon>Solanales</taxon>
        <taxon>Solanaceae</taxon>
        <taxon>Solanoideae</taxon>
        <taxon>Capsiceae</taxon>
        <taxon>Capsicum</taxon>
    </lineage>
</organism>
<comment type="caution">
    <text evidence="2">The sequence shown here is derived from an EMBL/GenBank/DDBJ whole genome shotgun (WGS) entry which is preliminary data.</text>
</comment>
<dbReference type="EMBL" id="MLFT02000107">
    <property type="protein sequence ID" value="PHT29485.1"/>
    <property type="molecule type" value="Genomic_DNA"/>
</dbReference>
<dbReference type="Proteomes" id="UP000224567">
    <property type="component" value="Unassembled WGS sequence"/>
</dbReference>
<protein>
    <recommendedName>
        <fullName evidence="4">FHA domain-containing protein</fullName>
    </recommendedName>
</protein>
<keyword evidence="3" id="KW-1185">Reference proteome</keyword>
<dbReference type="AlphaFoldDB" id="A0A2G2V917"/>
<feature type="region of interest" description="Disordered" evidence="1">
    <location>
        <begin position="1"/>
        <end position="41"/>
    </location>
</feature>
<feature type="compositionally biased region" description="Polar residues" evidence="1">
    <location>
        <begin position="1"/>
        <end position="18"/>
    </location>
</feature>
<reference evidence="3" key="2">
    <citation type="journal article" date="2017" name="J. Anim. Genet.">
        <title>Multiple reference genome sequences of hot pepper reveal the massive evolution of plant disease resistance genes by retroduplication.</title>
        <authorList>
            <person name="Kim S."/>
            <person name="Park J."/>
            <person name="Yeom S.-I."/>
            <person name="Kim Y.-M."/>
            <person name="Seo E."/>
            <person name="Kim K.-T."/>
            <person name="Kim M.-S."/>
            <person name="Lee J.M."/>
            <person name="Cheong K."/>
            <person name="Shin H.-S."/>
            <person name="Kim S.-B."/>
            <person name="Han K."/>
            <person name="Lee J."/>
            <person name="Park M."/>
            <person name="Lee H.-A."/>
            <person name="Lee H.-Y."/>
            <person name="Lee Y."/>
            <person name="Oh S."/>
            <person name="Lee J.H."/>
            <person name="Choi E."/>
            <person name="Choi E."/>
            <person name="Lee S.E."/>
            <person name="Jeon J."/>
            <person name="Kim H."/>
            <person name="Choi G."/>
            <person name="Song H."/>
            <person name="Lee J."/>
            <person name="Lee S.-C."/>
            <person name="Kwon J.-K."/>
            <person name="Lee H.-Y."/>
            <person name="Koo N."/>
            <person name="Hong Y."/>
            <person name="Kim R.W."/>
            <person name="Kang W.-H."/>
            <person name="Huh J.H."/>
            <person name="Kang B.-C."/>
            <person name="Yang T.-J."/>
            <person name="Lee Y.-H."/>
            <person name="Bennetzen J.L."/>
            <person name="Choi D."/>
        </authorList>
    </citation>
    <scope>NUCLEOTIDE SEQUENCE [LARGE SCALE GENOMIC DNA]</scope>
    <source>
        <strain evidence="3">cv. PBC81</strain>
    </source>
</reference>
<evidence type="ECO:0000313" key="2">
    <source>
        <dbReference type="EMBL" id="PHT29485.1"/>
    </source>
</evidence>
<dbReference type="STRING" id="33114.A0A2G2V917"/>
<gene>
    <name evidence="2" type="ORF">CQW23_30920</name>
</gene>
<proteinExistence type="predicted"/>
<reference evidence="2 3" key="1">
    <citation type="journal article" date="2017" name="Genome Biol.">
        <title>New reference genome sequences of hot pepper reveal the massive evolution of plant disease-resistance genes by retroduplication.</title>
        <authorList>
            <person name="Kim S."/>
            <person name="Park J."/>
            <person name="Yeom S.I."/>
            <person name="Kim Y.M."/>
            <person name="Seo E."/>
            <person name="Kim K.T."/>
            <person name="Kim M.S."/>
            <person name="Lee J.M."/>
            <person name="Cheong K."/>
            <person name="Shin H.S."/>
            <person name="Kim S.B."/>
            <person name="Han K."/>
            <person name="Lee J."/>
            <person name="Park M."/>
            <person name="Lee H.A."/>
            <person name="Lee H.Y."/>
            <person name="Lee Y."/>
            <person name="Oh S."/>
            <person name="Lee J.H."/>
            <person name="Choi E."/>
            <person name="Choi E."/>
            <person name="Lee S.E."/>
            <person name="Jeon J."/>
            <person name="Kim H."/>
            <person name="Choi G."/>
            <person name="Song H."/>
            <person name="Lee J."/>
            <person name="Lee S.C."/>
            <person name="Kwon J.K."/>
            <person name="Lee H.Y."/>
            <person name="Koo N."/>
            <person name="Hong Y."/>
            <person name="Kim R.W."/>
            <person name="Kang W.H."/>
            <person name="Huh J.H."/>
            <person name="Kang B.C."/>
            <person name="Yang T.J."/>
            <person name="Lee Y.H."/>
            <person name="Bennetzen J.L."/>
            <person name="Choi D."/>
        </authorList>
    </citation>
    <scope>NUCLEOTIDE SEQUENCE [LARGE SCALE GENOMIC DNA]</scope>
    <source>
        <strain evidence="3">cv. PBC81</strain>
    </source>
</reference>